<feature type="transmembrane region" description="Helical" evidence="1">
    <location>
        <begin position="437"/>
        <end position="454"/>
    </location>
</feature>
<comment type="caution">
    <text evidence="2">The sequence shown here is derived from an EMBL/GenBank/DDBJ whole genome shotgun (WGS) entry which is preliminary data.</text>
</comment>
<feature type="transmembrane region" description="Helical" evidence="1">
    <location>
        <begin position="529"/>
        <end position="545"/>
    </location>
</feature>
<feature type="transmembrane region" description="Helical" evidence="1">
    <location>
        <begin position="123"/>
        <end position="145"/>
    </location>
</feature>
<keyword evidence="1" id="KW-1133">Transmembrane helix</keyword>
<organism evidence="2 3">
    <name type="scientific">Marinilabilia salmonicolor</name>
    <dbReference type="NCBI Taxonomy" id="989"/>
    <lineage>
        <taxon>Bacteria</taxon>
        <taxon>Pseudomonadati</taxon>
        <taxon>Bacteroidota</taxon>
        <taxon>Bacteroidia</taxon>
        <taxon>Marinilabiliales</taxon>
        <taxon>Marinilabiliaceae</taxon>
        <taxon>Marinilabilia</taxon>
    </lineage>
</organism>
<evidence type="ECO:0000313" key="3">
    <source>
        <dbReference type="Proteomes" id="UP000252733"/>
    </source>
</evidence>
<dbReference type="PANTHER" id="PTHR38454:SF1">
    <property type="entry name" value="INTEGRAL MEMBRANE PROTEIN"/>
    <property type="match status" value="1"/>
</dbReference>
<feature type="transmembrane region" description="Helical" evidence="1">
    <location>
        <begin position="503"/>
        <end position="522"/>
    </location>
</feature>
<keyword evidence="3" id="KW-1185">Reference proteome</keyword>
<dbReference type="PANTHER" id="PTHR38454">
    <property type="entry name" value="INTEGRAL MEMBRANE PROTEIN-RELATED"/>
    <property type="match status" value="1"/>
</dbReference>
<evidence type="ECO:0000313" key="2">
    <source>
        <dbReference type="EMBL" id="RCW32038.1"/>
    </source>
</evidence>
<keyword evidence="1" id="KW-0812">Transmembrane</keyword>
<protein>
    <recommendedName>
        <fullName evidence="4">Membrane protein YfhO</fullName>
    </recommendedName>
</protein>
<dbReference type="EMBL" id="QPIZ01000016">
    <property type="protein sequence ID" value="RCW32038.1"/>
    <property type="molecule type" value="Genomic_DNA"/>
</dbReference>
<feature type="transmembrane region" description="Helical" evidence="1">
    <location>
        <begin position="227"/>
        <end position="245"/>
    </location>
</feature>
<dbReference type="Proteomes" id="UP000252733">
    <property type="component" value="Unassembled WGS sequence"/>
</dbReference>
<feature type="transmembrane region" description="Helical" evidence="1">
    <location>
        <begin position="338"/>
        <end position="356"/>
    </location>
</feature>
<feature type="transmembrane region" description="Helical" evidence="1">
    <location>
        <begin position="195"/>
        <end position="215"/>
    </location>
</feature>
<dbReference type="OrthoDB" id="9772884at2"/>
<evidence type="ECO:0008006" key="4">
    <source>
        <dbReference type="Google" id="ProtNLM"/>
    </source>
</evidence>
<feature type="transmembrane region" description="Helical" evidence="1">
    <location>
        <begin position="151"/>
        <end position="168"/>
    </location>
</feature>
<feature type="transmembrane region" description="Helical" evidence="1">
    <location>
        <begin position="173"/>
        <end position="189"/>
    </location>
</feature>
<dbReference type="AlphaFoldDB" id="A0A2T0XSF4"/>
<accession>A0A2T0XSF4</accession>
<dbReference type="InterPro" id="IPR018580">
    <property type="entry name" value="Uncharacterised_YfhO"/>
</dbReference>
<name>A0A2T0XSF4_9BACT</name>
<feature type="transmembrane region" description="Helical" evidence="1">
    <location>
        <begin position="807"/>
        <end position="826"/>
    </location>
</feature>
<feature type="transmembrane region" description="Helical" evidence="1">
    <location>
        <begin position="363"/>
        <end position="378"/>
    </location>
</feature>
<gene>
    <name evidence="2" type="ORF">DFO77_116105</name>
</gene>
<reference evidence="2 3" key="1">
    <citation type="submission" date="2018-07" db="EMBL/GenBank/DDBJ databases">
        <title>Freshwater and sediment microbial communities from various areas in North America, analyzing microbe dynamics in response to fracking.</title>
        <authorList>
            <person name="Lamendella R."/>
        </authorList>
    </citation>
    <scope>NUCLEOTIDE SEQUENCE [LARGE SCALE GENOMIC DNA]</scope>
    <source>
        <strain evidence="2 3">160A</strain>
    </source>
</reference>
<sequence length="834" mass="93956">MDRHNLKSVLYFIGVMALFAGLSFLYFNPVFKGQELPQMDNTHAIGAAQELNEFEAETGDHSYWANSMFGGMPAYQIKGDSSSNLFYNLNKVLRFGLPFHTVAILFLYLFGFYVLLRSMKMGRWLSLVGALAFAFGSYNIIIIIAGHITKAYAIALSAPVIAGILYTLNRKPLVGAFFTTVALGVQVAYNHIQITYYLFLIVLVLMVARFVKALLDGTIRDFGKRAALLVLAAVLAVLPNLTHLLPTYEYGTFSIRGPSELESTSKEGETDSGLDRDYAFSWSYGKAETLTLMIPNLMGGASEPLSQSPRAMKDVDPRLREIVGGQSQYWGSKPFTSGPVYVGALIFFLFVLALFFYKGPEKWWLVGATVLSVLLAWGKNLEWFNYFMFDVFPLYNKFRTVEMALIIATITIPLLAMLGLKKVVDNPALIRDQSGKFLAAFGLTGGIALLIYLFPNLFFDFMSREELNALMRQKQQMPDQAGVIDQVILNMQQARAGLLQADAIRSFFFILLGSASLWLYGTNRLSKKYLLPGLALLVVIDMWAVDKRYLSNDDFVSPRQISGQFEKSKADKMILEDEDPYYRVFSIYRNPFNEVNTSYFHNSIGGYHGAKLRVYQDVIDFYLQNNWQTLMMHFRNGGSPENAKQMLEQMPVLNMLNTKYIIYHPGQAPLENPFVYGNAWFVSNIETVASAEEELASLKNVDLTKTAIIRQDRVADWGSYQNLEAGSTIELTSYAPDHLIFGARVNGEKLAVFSDIYYPAGWKAFVDGNEVEIKRVNYLLRALMIPDGEHTIEFRFEPASVNTAKRLAVIGGILVVLFALALLWRYRADIINKD</sequence>
<feature type="transmembrane region" description="Helical" evidence="1">
    <location>
        <begin position="398"/>
        <end position="416"/>
    </location>
</feature>
<feature type="transmembrane region" description="Helical" evidence="1">
    <location>
        <begin position="95"/>
        <end position="116"/>
    </location>
</feature>
<dbReference type="STRING" id="1168289.GCA_000259075_00464"/>
<evidence type="ECO:0000256" key="1">
    <source>
        <dbReference type="SAM" id="Phobius"/>
    </source>
</evidence>
<feature type="transmembrane region" description="Helical" evidence="1">
    <location>
        <begin position="9"/>
        <end position="27"/>
    </location>
</feature>
<dbReference type="RefSeq" id="WP_106151880.1">
    <property type="nucleotide sequence ID" value="NZ_PVTS01000002.1"/>
</dbReference>
<keyword evidence="1" id="KW-0472">Membrane</keyword>
<proteinExistence type="predicted"/>